<comment type="caution">
    <text evidence="1">The sequence shown here is derived from an EMBL/GenBank/DDBJ whole genome shotgun (WGS) entry which is preliminary data.</text>
</comment>
<dbReference type="RefSeq" id="WP_111322270.1">
    <property type="nucleotide sequence ID" value="NZ_BIFX01000001.1"/>
</dbReference>
<dbReference type="AlphaFoldDB" id="A0A326U7Z5"/>
<reference evidence="1 2" key="1">
    <citation type="submission" date="2018-06" db="EMBL/GenBank/DDBJ databases">
        <title>Genomic Encyclopedia of Archaeal and Bacterial Type Strains, Phase II (KMG-II): from individual species to whole genera.</title>
        <authorList>
            <person name="Goeker M."/>
        </authorList>
    </citation>
    <scope>NUCLEOTIDE SEQUENCE [LARGE SCALE GENOMIC DNA]</scope>
    <source>
        <strain evidence="1 2">ATCC BAA-1881</strain>
    </source>
</reference>
<evidence type="ECO:0000313" key="1">
    <source>
        <dbReference type="EMBL" id="PZW30499.1"/>
    </source>
</evidence>
<dbReference type="EMBL" id="QKUF01000007">
    <property type="protein sequence ID" value="PZW30499.1"/>
    <property type="molecule type" value="Genomic_DNA"/>
</dbReference>
<evidence type="ECO:0000313" key="2">
    <source>
        <dbReference type="Proteomes" id="UP000248806"/>
    </source>
</evidence>
<dbReference type="Proteomes" id="UP000248806">
    <property type="component" value="Unassembled WGS sequence"/>
</dbReference>
<dbReference type="OrthoDB" id="9969632at2"/>
<protein>
    <submittedName>
        <fullName evidence="1">Uncharacterized protein</fullName>
    </submittedName>
</protein>
<sequence>MSSRIAHRPRFRALPPQAFTRFPAQAYKKYYLARWTYRPQHSTYEKHPLGYGLTRIPYGIKHLFLFSR</sequence>
<gene>
    <name evidence="1" type="ORF">EI42_02470</name>
</gene>
<accession>A0A326U7Z5</accession>
<keyword evidence="2" id="KW-1185">Reference proteome</keyword>
<name>A0A326U7Z5_THEHA</name>
<organism evidence="1 2">
    <name type="scientific">Thermosporothrix hazakensis</name>
    <dbReference type="NCBI Taxonomy" id="644383"/>
    <lineage>
        <taxon>Bacteria</taxon>
        <taxon>Bacillati</taxon>
        <taxon>Chloroflexota</taxon>
        <taxon>Ktedonobacteria</taxon>
        <taxon>Ktedonobacterales</taxon>
        <taxon>Thermosporotrichaceae</taxon>
        <taxon>Thermosporothrix</taxon>
    </lineage>
</organism>
<proteinExistence type="predicted"/>